<sequence>MQNASDTHTGTETLARLPLFETGFRVFFLAAALYAPLALLLFLLDLAGLASPLAGATPLSLTLWHGHELVFGFIVAVAAGFLTTAVPVWAGSPRIHGAPLVGLFLLWLAGRLTMTFAGLLPAWMVALVDLAFVPALAFMIARPILQKRLWRNAGFIPLLLLITLGNILFHAETLGGTGTDGAAATGLRFAIGLFVLMTVMIGGRVIPFFTSNWLARQGKPPLSDSPPLLVRATLIACLLTVLASLFPLPGWVLALLNVAAGLLVLARLSRWQGGRTLSDPLMWVLHAGYGLLGLGFLAAATSHSFDSISEPASLHVITIGGLGVMIYGMMSRIALGHTGRPLVVSPFITAAYFILILSMLLRVIPATFLPDWYFAGIITAGAGWLVVWCLYLVVYTPILIRPRPDGKAG</sequence>
<evidence type="ECO:0000313" key="2">
    <source>
        <dbReference type="EMBL" id="GLQ07741.1"/>
    </source>
</evidence>
<proteinExistence type="predicted"/>
<evidence type="ECO:0000313" key="3">
    <source>
        <dbReference type="Proteomes" id="UP001161409"/>
    </source>
</evidence>
<feature type="transmembrane region" description="Helical" evidence="1">
    <location>
        <begin position="228"/>
        <end position="245"/>
    </location>
</feature>
<feature type="transmembrane region" description="Helical" evidence="1">
    <location>
        <begin position="312"/>
        <end position="330"/>
    </location>
</feature>
<organism evidence="2 3">
    <name type="scientific">Sneathiella chinensis</name>
    <dbReference type="NCBI Taxonomy" id="349750"/>
    <lineage>
        <taxon>Bacteria</taxon>
        <taxon>Pseudomonadati</taxon>
        <taxon>Pseudomonadota</taxon>
        <taxon>Alphaproteobacteria</taxon>
        <taxon>Sneathiellales</taxon>
        <taxon>Sneathiellaceae</taxon>
        <taxon>Sneathiella</taxon>
    </lineage>
</organism>
<keyword evidence="3" id="KW-1185">Reference proteome</keyword>
<keyword evidence="1" id="KW-0472">Membrane</keyword>
<reference evidence="2" key="1">
    <citation type="journal article" date="2014" name="Int. J. Syst. Evol. Microbiol.">
        <title>Complete genome of a new Firmicutes species belonging to the dominant human colonic microbiota ('Ruminococcus bicirculans') reveals two chromosomes and a selective capacity to utilize plant glucans.</title>
        <authorList>
            <consortium name="NISC Comparative Sequencing Program"/>
            <person name="Wegmann U."/>
            <person name="Louis P."/>
            <person name="Goesmann A."/>
            <person name="Henrissat B."/>
            <person name="Duncan S.H."/>
            <person name="Flint H.J."/>
        </authorList>
    </citation>
    <scope>NUCLEOTIDE SEQUENCE</scope>
    <source>
        <strain evidence="2">NBRC 103408</strain>
    </source>
</reference>
<comment type="caution">
    <text evidence="2">The sequence shown here is derived from an EMBL/GenBank/DDBJ whole genome shotgun (WGS) entry which is preliminary data.</text>
</comment>
<feature type="transmembrane region" description="Helical" evidence="1">
    <location>
        <begin position="97"/>
        <end position="114"/>
    </location>
</feature>
<feature type="transmembrane region" description="Helical" evidence="1">
    <location>
        <begin position="26"/>
        <end position="49"/>
    </location>
</feature>
<gene>
    <name evidence="2" type="primary">nnrS</name>
    <name evidence="2" type="ORF">GCM10007924_29620</name>
</gene>
<feature type="transmembrane region" description="Helical" evidence="1">
    <location>
        <begin position="251"/>
        <end position="269"/>
    </location>
</feature>
<feature type="transmembrane region" description="Helical" evidence="1">
    <location>
        <begin position="189"/>
        <end position="207"/>
    </location>
</feature>
<dbReference type="Proteomes" id="UP001161409">
    <property type="component" value="Unassembled WGS sequence"/>
</dbReference>
<keyword evidence="1" id="KW-1133">Transmembrane helix</keyword>
<feature type="transmembrane region" description="Helical" evidence="1">
    <location>
        <begin position="69"/>
        <end position="90"/>
    </location>
</feature>
<dbReference type="Pfam" id="PF05940">
    <property type="entry name" value="NnrS"/>
    <property type="match status" value="1"/>
</dbReference>
<feature type="transmembrane region" description="Helical" evidence="1">
    <location>
        <begin position="373"/>
        <end position="394"/>
    </location>
</feature>
<reference evidence="2" key="2">
    <citation type="submission" date="2023-01" db="EMBL/GenBank/DDBJ databases">
        <title>Draft genome sequence of Sneathiella chinensis strain NBRC 103408.</title>
        <authorList>
            <person name="Sun Q."/>
            <person name="Mori K."/>
        </authorList>
    </citation>
    <scope>NUCLEOTIDE SEQUENCE</scope>
    <source>
        <strain evidence="2">NBRC 103408</strain>
    </source>
</reference>
<feature type="transmembrane region" description="Helical" evidence="1">
    <location>
        <begin position="153"/>
        <end position="169"/>
    </location>
</feature>
<dbReference type="EMBL" id="BSNF01000008">
    <property type="protein sequence ID" value="GLQ07741.1"/>
    <property type="molecule type" value="Genomic_DNA"/>
</dbReference>
<feature type="transmembrane region" description="Helical" evidence="1">
    <location>
        <begin position="281"/>
        <end position="300"/>
    </location>
</feature>
<name>A0ABQ5U7G9_9PROT</name>
<feature type="transmembrane region" description="Helical" evidence="1">
    <location>
        <begin position="120"/>
        <end position="141"/>
    </location>
</feature>
<dbReference type="InterPro" id="IPR010266">
    <property type="entry name" value="NnrS"/>
</dbReference>
<accession>A0ABQ5U7G9</accession>
<keyword evidence="1" id="KW-0812">Transmembrane</keyword>
<protein>
    <submittedName>
        <fullName evidence="2">Short-chain dehydrogenase</fullName>
    </submittedName>
</protein>
<evidence type="ECO:0000256" key="1">
    <source>
        <dbReference type="SAM" id="Phobius"/>
    </source>
</evidence>
<dbReference type="RefSeq" id="WP_169561793.1">
    <property type="nucleotide sequence ID" value="NZ_BSNF01000008.1"/>
</dbReference>
<feature type="transmembrane region" description="Helical" evidence="1">
    <location>
        <begin position="342"/>
        <end position="361"/>
    </location>
</feature>